<proteinExistence type="predicted"/>
<dbReference type="PROSITE" id="PS50943">
    <property type="entry name" value="HTH_CROC1"/>
    <property type="match status" value="1"/>
</dbReference>
<evidence type="ECO:0000313" key="2">
    <source>
        <dbReference type="EMBL" id="MDD1016689.1"/>
    </source>
</evidence>
<dbReference type="CDD" id="cd00093">
    <property type="entry name" value="HTH_XRE"/>
    <property type="match status" value="1"/>
</dbReference>
<dbReference type="SMART" id="SM00530">
    <property type="entry name" value="HTH_XRE"/>
    <property type="match status" value="1"/>
</dbReference>
<dbReference type="SUPFAM" id="SSF47413">
    <property type="entry name" value="lambda repressor-like DNA-binding domains"/>
    <property type="match status" value="1"/>
</dbReference>
<comment type="caution">
    <text evidence="2">The sequence shown here is derived from an EMBL/GenBank/DDBJ whole genome shotgun (WGS) entry which is preliminary data.</text>
</comment>
<dbReference type="InterPro" id="IPR010982">
    <property type="entry name" value="Lambda_DNA-bd_dom_sf"/>
</dbReference>
<feature type="domain" description="HTH cro/C1-type" evidence="1">
    <location>
        <begin position="11"/>
        <end position="63"/>
    </location>
</feature>
<evidence type="ECO:0000313" key="3">
    <source>
        <dbReference type="Proteomes" id="UP001148184"/>
    </source>
</evidence>
<dbReference type="RefSeq" id="WP_273895327.1">
    <property type="nucleotide sequence ID" value="NZ_JAMDGP010000063.1"/>
</dbReference>
<name>A0ABT5PEE7_9PSED</name>
<reference evidence="2 3" key="1">
    <citation type="submission" date="2022-05" db="EMBL/GenBank/DDBJ databases">
        <title>Novel Pseudomonas spp. Isolated from a Rainbow Trout Aquaculture Facility.</title>
        <authorList>
            <person name="Testerman T."/>
            <person name="Graf J."/>
        </authorList>
    </citation>
    <scope>NUCLEOTIDE SEQUENCE [LARGE SCALE GENOMIC DNA]</scope>
    <source>
        <strain evidence="2 3">ID1025</strain>
    </source>
</reference>
<dbReference type="EMBL" id="JAMDGZ010000060">
    <property type="protein sequence ID" value="MDD1016689.1"/>
    <property type="molecule type" value="Genomic_DNA"/>
</dbReference>
<evidence type="ECO:0000259" key="1">
    <source>
        <dbReference type="PROSITE" id="PS50943"/>
    </source>
</evidence>
<sequence length="91" mass="10172">MEIREALGEALRRMRNLHGLTQEDFGLVSSRTYVSALERGIKAPTLQKIDDLAGRIGVHPLSLIVTAYLMQDPEIGIDGLISRMREEVIEP</sequence>
<dbReference type="Gene3D" id="1.10.260.40">
    <property type="entry name" value="lambda repressor-like DNA-binding domains"/>
    <property type="match status" value="1"/>
</dbReference>
<dbReference type="Proteomes" id="UP001148184">
    <property type="component" value="Unassembled WGS sequence"/>
</dbReference>
<dbReference type="Pfam" id="PF01381">
    <property type="entry name" value="HTH_3"/>
    <property type="match status" value="1"/>
</dbReference>
<organism evidence="2 3">
    <name type="scientific">Pseudomonas rubra</name>
    <dbReference type="NCBI Taxonomy" id="2942627"/>
    <lineage>
        <taxon>Bacteria</taxon>
        <taxon>Pseudomonadati</taxon>
        <taxon>Pseudomonadota</taxon>
        <taxon>Gammaproteobacteria</taxon>
        <taxon>Pseudomonadales</taxon>
        <taxon>Pseudomonadaceae</taxon>
        <taxon>Pseudomonas</taxon>
    </lineage>
</organism>
<accession>A0ABT5PEE7</accession>
<dbReference type="InterPro" id="IPR001387">
    <property type="entry name" value="Cro/C1-type_HTH"/>
</dbReference>
<protein>
    <submittedName>
        <fullName evidence="2">Helix-turn-helix domain-containing protein</fullName>
    </submittedName>
</protein>
<gene>
    <name evidence="2" type="ORF">M5G17_23745</name>
</gene>
<keyword evidence="3" id="KW-1185">Reference proteome</keyword>